<dbReference type="RefSeq" id="WP_116757527.1">
    <property type="nucleotide sequence ID" value="NZ_JBHUEX010000001.1"/>
</dbReference>
<dbReference type="AlphaFoldDB" id="A0A2V1HPK5"/>
<keyword evidence="3" id="KW-1185">Reference proteome</keyword>
<evidence type="ECO:0000256" key="1">
    <source>
        <dbReference type="SAM" id="Phobius"/>
    </source>
</evidence>
<name>A0A2V1HPK5_9MICO</name>
<organism evidence="2 3">
    <name type="scientific">Amnibacterium flavum</name>
    <dbReference type="NCBI Taxonomy" id="2173173"/>
    <lineage>
        <taxon>Bacteria</taxon>
        <taxon>Bacillati</taxon>
        <taxon>Actinomycetota</taxon>
        <taxon>Actinomycetes</taxon>
        <taxon>Micrococcales</taxon>
        <taxon>Microbacteriaceae</taxon>
        <taxon>Amnibacterium</taxon>
    </lineage>
</organism>
<evidence type="ECO:0000313" key="2">
    <source>
        <dbReference type="EMBL" id="PVZ93542.1"/>
    </source>
</evidence>
<feature type="transmembrane region" description="Helical" evidence="1">
    <location>
        <begin position="40"/>
        <end position="64"/>
    </location>
</feature>
<gene>
    <name evidence="2" type="ORF">DDQ50_14590</name>
</gene>
<comment type="caution">
    <text evidence="2">The sequence shown here is derived from an EMBL/GenBank/DDBJ whole genome shotgun (WGS) entry which is preliminary data.</text>
</comment>
<keyword evidence="1" id="KW-0812">Transmembrane</keyword>
<evidence type="ECO:0000313" key="3">
    <source>
        <dbReference type="Proteomes" id="UP000244893"/>
    </source>
</evidence>
<dbReference type="Proteomes" id="UP000244893">
    <property type="component" value="Unassembled WGS sequence"/>
</dbReference>
<sequence>MTRPRSPKGVFAFGLFFVVVALALLPWAISHPFDTTRRGIPIWVIPPALFVCGAFFVAQGAVWLRRDRRK</sequence>
<proteinExistence type="predicted"/>
<keyword evidence="1" id="KW-0472">Membrane</keyword>
<reference evidence="2 3" key="1">
    <citation type="submission" date="2018-05" db="EMBL/GenBank/DDBJ databases">
        <title>Amnibacterium sp. M8JJ-5, whole genome shotgun sequence.</title>
        <authorList>
            <person name="Tuo L."/>
        </authorList>
    </citation>
    <scope>NUCLEOTIDE SEQUENCE [LARGE SCALE GENOMIC DNA]</scope>
    <source>
        <strain evidence="2 3">M8JJ-5</strain>
    </source>
</reference>
<protein>
    <submittedName>
        <fullName evidence="2">Uncharacterized protein</fullName>
    </submittedName>
</protein>
<accession>A0A2V1HPK5</accession>
<dbReference type="EMBL" id="QEOP01000003">
    <property type="protein sequence ID" value="PVZ93542.1"/>
    <property type="molecule type" value="Genomic_DNA"/>
</dbReference>
<keyword evidence="1" id="KW-1133">Transmembrane helix</keyword>